<comment type="caution">
    <text evidence="3">The sequence shown here is derived from an EMBL/GenBank/DDBJ whole genome shotgun (WGS) entry which is preliminary data.</text>
</comment>
<keyword evidence="1 3" id="KW-0808">Transferase</keyword>
<evidence type="ECO:0000256" key="1">
    <source>
        <dbReference type="ARBA" id="ARBA00022679"/>
    </source>
</evidence>
<evidence type="ECO:0000313" key="4">
    <source>
        <dbReference type="Proteomes" id="UP000308121"/>
    </source>
</evidence>
<protein>
    <submittedName>
        <fullName evidence="3">Adenylyl-sulfate kinase</fullName>
        <ecNumber evidence="3">2.7.1.25</ecNumber>
    </submittedName>
</protein>
<evidence type="ECO:0000313" key="3">
    <source>
        <dbReference type="EMBL" id="TKR27420.1"/>
    </source>
</evidence>
<reference evidence="3 4" key="1">
    <citation type="submission" date="2019-05" db="EMBL/GenBank/DDBJ databases">
        <title>Genome sequence of Cellulomonas hominis strain CS1.</title>
        <authorList>
            <person name="Belmont J."/>
            <person name="Maclea K.S."/>
        </authorList>
    </citation>
    <scope>NUCLEOTIDE SEQUENCE [LARGE SCALE GENOMIC DNA]</scope>
    <source>
        <strain evidence="3 4">CS1</strain>
    </source>
</reference>
<evidence type="ECO:0000259" key="2">
    <source>
        <dbReference type="Pfam" id="PF01583"/>
    </source>
</evidence>
<dbReference type="InterPro" id="IPR027417">
    <property type="entry name" value="P-loop_NTPase"/>
</dbReference>
<dbReference type="RefSeq" id="WP_154727825.1">
    <property type="nucleotide sequence ID" value="NZ_SZYE01000002.1"/>
</dbReference>
<dbReference type="GO" id="GO:0004020">
    <property type="term" value="F:adenylylsulfate kinase activity"/>
    <property type="evidence" value="ECO:0007669"/>
    <property type="project" value="UniProtKB-EC"/>
</dbReference>
<dbReference type="Proteomes" id="UP000308121">
    <property type="component" value="Unassembled WGS sequence"/>
</dbReference>
<dbReference type="SUPFAM" id="SSF52540">
    <property type="entry name" value="P-loop containing nucleoside triphosphate hydrolases"/>
    <property type="match status" value="1"/>
</dbReference>
<dbReference type="Gene3D" id="3.40.50.300">
    <property type="entry name" value="P-loop containing nucleotide triphosphate hydrolases"/>
    <property type="match status" value="1"/>
</dbReference>
<accession>A0A7Z8NRG3</accession>
<dbReference type="Pfam" id="PF01583">
    <property type="entry name" value="APS_kinase"/>
    <property type="match status" value="1"/>
</dbReference>
<keyword evidence="3" id="KW-0418">Kinase</keyword>
<dbReference type="EC" id="2.7.1.25" evidence="3"/>
<organism evidence="3 4">
    <name type="scientific">Cellulomonas hominis</name>
    <dbReference type="NCBI Taxonomy" id="156981"/>
    <lineage>
        <taxon>Bacteria</taxon>
        <taxon>Bacillati</taxon>
        <taxon>Actinomycetota</taxon>
        <taxon>Actinomycetes</taxon>
        <taxon>Micrococcales</taxon>
        <taxon>Cellulomonadaceae</taxon>
        <taxon>Cellulomonas</taxon>
    </lineage>
</organism>
<sequence length="180" mass="18855">MTSAPAPAPAALLLTGTVGAGKSTTAAHVGELLAEHGVPHAVVDLDELRRSWPAPPGDPFQQDLELENLRAVAAVYRRRGAARLVLAGVLEDLESRAAYAAAVGVPLAVCRLRLPVPAVRDRLDVRHAGQPSVLAWHRHRAGELDAILEAARVEDHVVDVEGLAPAEVAAAVLRAVGWAG</sequence>
<name>A0A7Z8NRG3_9CELL</name>
<gene>
    <name evidence="3" type="ORF">FA014_00860</name>
</gene>
<dbReference type="InterPro" id="IPR059117">
    <property type="entry name" value="APS_kinase_dom"/>
</dbReference>
<feature type="domain" description="APS kinase" evidence="2">
    <location>
        <begin position="10"/>
        <end position="78"/>
    </location>
</feature>
<dbReference type="OrthoDB" id="7889077at2"/>
<proteinExistence type="predicted"/>
<dbReference type="AlphaFoldDB" id="A0A7Z8NRG3"/>
<dbReference type="EMBL" id="SZYE01000002">
    <property type="protein sequence ID" value="TKR27420.1"/>
    <property type="molecule type" value="Genomic_DNA"/>
</dbReference>